<name>A0A6A6YP28_9PEZI</name>
<feature type="domain" description="USP" evidence="9">
    <location>
        <begin position="110"/>
        <end position="574"/>
    </location>
</feature>
<keyword evidence="5 6" id="KW-0788">Thiol protease</keyword>
<dbReference type="PANTHER" id="PTHR43982:SF1">
    <property type="entry name" value="UBIQUITIN CARBOXYL-TERMINAL HYDROLASE 14"/>
    <property type="match status" value="1"/>
</dbReference>
<dbReference type="SUPFAM" id="SSF54236">
    <property type="entry name" value="Ubiquitin-like"/>
    <property type="match status" value="1"/>
</dbReference>
<comment type="catalytic activity">
    <reaction evidence="1 6">
        <text>Thiol-dependent hydrolysis of ester, thioester, amide, peptide and isopeptide bonds formed by the C-terminal Gly of ubiquitin (a 76-residue protein attached to proteins as an intracellular targeting signal).</text>
        <dbReference type="EC" id="3.4.19.12"/>
    </reaction>
</comment>
<evidence type="ECO:0000313" key="11">
    <source>
        <dbReference type="Proteomes" id="UP000504636"/>
    </source>
</evidence>
<dbReference type="GO" id="GO:0070628">
    <property type="term" value="F:proteasome binding"/>
    <property type="evidence" value="ECO:0007669"/>
    <property type="project" value="TreeGrafter"/>
</dbReference>
<dbReference type="GO" id="GO:0043161">
    <property type="term" value="P:proteasome-mediated ubiquitin-dependent protein catabolic process"/>
    <property type="evidence" value="ECO:0007669"/>
    <property type="project" value="InterPro"/>
</dbReference>
<dbReference type="GO" id="GO:0004843">
    <property type="term" value="F:cysteine-type deubiquitinase activity"/>
    <property type="evidence" value="ECO:0007669"/>
    <property type="project" value="UniProtKB-UniRule"/>
</dbReference>
<dbReference type="CDD" id="cd16104">
    <property type="entry name" value="Ubl_USP14_like"/>
    <property type="match status" value="1"/>
</dbReference>
<dbReference type="AlphaFoldDB" id="A0A6A6YP28"/>
<evidence type="ECO:0000259" key="8">
    <source>
        <dbReference type="PROSITE" id="PS50053"/>
    </source>
</evidence>
<dbReference type="Pfam" id="PF00443">
    <property type="entry name" value="UCH"/>
    <property type="match status" value="1"/>
</dbReference>
<proteinExistence type="inferred from homology"/>
<keyword evidence="3 6" id="KW-0833">Ubl conjugation pathway</keyword>
<reference evidence="10 12" key="1">
    <citation type="journal article" date="2020" name="Stud. Mycol.">
        <title>101 Dothideomycetes genomes: a test case for predicting lifestyles and emergence of pathogens.</title>
        <authorList>
            <person name="Haridas S."/>
            <person name="Albert R."/>
            <person name="Binder M."/>
            <person name="Bloem J."/>
            <person name="Labutti K."/>
            <person name="Salamov A."/>
            <person name="Andreopoulos B."/>
            <person name="Baker S."/>
            <person name="Barry K."/>
            <person name="Bills G."/>
            <person name="Bluhm B."/>
            <person name="Cannon C."/>
            <person name="Castanera R."/>
            <person name="Culley D."/>
            <person name="Daum C."/>
            <person name="Ezra D."/>
            <person name="Gonzalez J."/>
            <person name="Henrissat B."/>
            <person name="Kuo A."/>
            <person name="Liang C."/>
            <person name="Lipzen A."/>
            <person name="Lutzoni F."/>
            <person name="Magnuson J."/>
            <person name="Mondo S."/>
            <person name="Nolan M."/>
            <person name="Ohm R."/>
            <person name="Pangilinan J."/>
            <person name="Park H.-J."/>
            <person name="Ramirez L."/>
            <person name="Alfaro M."/>
            <person name="Sun H."/>
            <person name="Tritt A."/>
            <person name="Yoshinaga Y."/>
            <person name="Zwiers L.-H."/>
            <person name="Turgeon B."/>
            <person name="Goodwin S."/>
            <person name="Spatafora J."/>
            <person name="Crous P."/>
            <person name="Grigoriev I."/>
        </authorList>
    </citation>
    <scope>NUCLEOTIDE SEQUENCE</scope>
    <source>
        <strain evidence="10 12">CBS 304.34</strain>
    </source>
</reference>
<reference evidence="12" key="2">
    <citation type="submission" date="2020-04" db="EMBL/GenBank/DDBJ databases">
        <authorList>
            <consortium name="NCBI Genome Project"/>
        </authorList>
    </citation>
    <scope>NUCLEOTIDE SEQUENCE</scope>
    <source>
        <strain evidence="12">CBS 304.34</strain>
    </source>
</reference>
<dbReference type="CDD" id="cd02657">
    <property type="entry name" value="Peptidase_C19A"/>
    <property type="match status" value="1"/>
</dbReference>
<dbReference type="InterPro" id="IPR018200">
    <property type="entry name" value="USP_CS"/>
</dbReference>
<evidence type="ECO:0000256" key="5">
    <source>
        <dbReference type="ARBA" id="ARBA00022807"/>
    </source>
</evidence>
<dbReference type="PROSITE" id="PS00972">
    <property type="entry name" value="USP_1"/>
    <property type="match status" value="1"/>
</dbReference>
<dbReference type="InterPro" id="IPR038765">
    <property type="entry name" value="Papain-like_cys_pep_sf"/>
</dbReference>
<evidence type="ECO:0000256" key="2">
    <source>
        <dbReference type="ARBA" id="ARBA00022670"/>
    </source>
</evidence>
<protein>
    <recommendedName>
        <fullName evidence="6">Ubiquitin carboxyl-terminal hydrolase</fullName>
        <ecNumber evidence="6">3.4.19.12</ecNumber>
    </recommendedName>
</protein>
<dbReference type="InterPro" id="IPR000626">
    <property type="entry name" value="Ubiquitin-like_dom"/>
</dbReference>
<comment type="similarity">
    <text evidence="6">Belongs to the peptidase C19 family.</text>
</comment>
<evidence type="ECO:0000256" key="4">
    <source>
        <dbReference type="ARBA" id="ARBA00022801"/>
    </source>
</evidence>
<feature type="region of interest" description="Disordered" evidence="7">
    <location>
        <begin position="512"/>
        <end position="532"/>
    </location>
</feature>
<feature type="domain" description="Ubiquitin-like" evidence="8">
    <location>
        <begin position="4"/>
        <end position="78"/>
    </location>
</feature>
<dbReference type="Proteomes" id="UP000504636">
    <property type="component" value="Unplaced"/>
</dbReference>
<dbReference type="Pfam" id="PF00240">
    <property type="entry name" value="ubiquitin"/>
    <property type="match status" value="1"/>
</dbReference>
<dbReference type="Gene3D" id="3.90.70.10">
    <property type="entry name" value="Cysteine proteinases"/>
    <property type="match status" value="1"/>
</dbReference>
<dbReference type="InterPro" id="IPR001394">
    <property type="entry name" value="Peptidase_C19_UCH"/>
</dbReference>
<organism evidence="10">
    <name type="scientific">Mytilinidion resinicola</name>
    <dbReference type="NCBI Taxonomy" id="574789"/>
    <lineage>
        <taxon>Eukaryota</taxon>
        <taxon>Fungi</taxon>
        <taxon>Dikarya</taxon>
        <taxon>Ascomycota</taxon>
        <taxon>Pezizomycotina</taxon>
        <taxon>Dothideomycetes</taxon>
        <taxon>Pleosporomycetidae</taxon>
        <taxon>Mytilinidiales</taxon>
        <taxon>Mytilinidiaceae</taxon>
        <taxon>Mytilinidion</taxon>
    </lineage>
</organism>
<dbReference type="InterPro" id="IPR044635">
    <property type="entry name" value="UBP14-like"/>
</dbReference>
<dbReference type="PROSITE" id="PS50235">
    <property type="entry name" value="USP_3"/>
    <property type="match status" value="1"/>
</dbReference>
<feature type="region of interest" description="Disordered" evidence="7">
    <location>
        <begin position="405"/>
        <end position="449"/>
    </location>
</feature>
<reference evidence="12" key="3">
    <citation type="submission" date="2025-04" db="UniProtKB">
        <authorList>
            <consortium name="RefSeq"/>
        </authorList>
    </citation>
    <scope>IDENTIFICATION</scope>
    <source>
        <strain evidence="12">CBS 304.34</strain>
    </source>
</reference>
<keyword evidence="11" id="KW-1185">Reference proteome</keyword>
<dbReference type="InterPro" id="IPR029071">
    <property type="entry name" value="Ubiquitin-like_domsf"/>
</dbReference>
<dbReference type="GeneID" id="54468951"/>
<evidence type="ECO:0000313" key="12">
    <source>
        <dbReference type="RefSeq" id="XP_033577465.1"/>
    </source>
</evidence>
<keyword evidence="4 6" id="KW-0378">Hydrolase</keyword>
<feature type="compositionally biased region" description="Basic and acidic residues" evidence="7">
    <location>
        <begin position="410"/>
        <end position="440"/>
    </location>
</feature>
<evidence type="ECO:0000256" key="3">
    <source>
        <dbReference type="ARBA" id="ARBA00022786"/>
    </source>
</evidence>
<evidence type="ECO:0000313" key="10">
    <source>
        <dbReference type="EMBL" id="KAF2810501.1"/>
    </source>
</evidence>
<dbReference type="PANTHER" id="PTHR43982">
    <property type="entry name" value="UBIQUITIN CARBOXYL-TERMINAL HYDROLASE"/>
    <property type="match status" value="1"/>
</dbReference>
<dbReference type="Gene3D" id="3.10.20.90">
    <property type="entry name" value="Phosphatidylinositol 3-kinase Catalytic Subunit, Chain A, domain 1"/>
    <property type="match status" value="1"/>
</dbReference>
<evidence type="ECO:0000256" key="6">
    <source>
        <dbReference type="RuleBase" id="RU366025"/>
    </source>
</evidence>
<dbReference type="SMART" id="SM00213">
    <property type="entry name" value="UBQ"/>
    <property type="match status" value="1"/>
</dbReference>
<dbReference type="RefSeq" id="XP_033577465.1">
    <property type="nucleotide sequence ID" value="XM_033728058.1"/>
</dbReference>
<evidence type="ECO:0000256" key="7">
    <source>
        <dbReference type="SAM" id="MobiDB-lite"/>
    </source>
</evidence>
<evidence type="ECO:0000259" key="9">
    <source>
        <dbReference type="PROSITE" id="PS50235"/>
    </source>
</evidence>
<dbReference type="EC" id="3.4.19.12" evidence="6"/>
<sequence length="589" mass="65555">MDAIPVVVKHQGKRHNVELDSSSTGEIFKYQLFSLTGVEPERQKILVKGGQLKDETDMSTLGIKPGHMFMMMGTPSGDASSKLERPKEKIRFLEDMTEAEAAQLDSAIPSGLQNLGNTCYMNSTLQTLRSIPELQEELLRYTPAPSTAGSSSQLSQLGLSGLGSSMDLTASLRDLFKQMAETQEGFPPLMFLNALRTAFPQFAQRSKDGQGYAQQDAEEAWSQIISQLKQKLKIKDTEASGEASSAGTKKDLSFIDKFLAGKFETVMECDEPAAKEMGEEPVKGEDEFFKLNCHINAETNHLRDGLAAGLKEQIEKRSEVLGRDALYTKSSRISRLPKYLPVHFMRFDWRRTTNKKAKIMRKVTFPQELDVVEFCTEDLKKMLIPVRDKIRDVRKAEEDVIRAAKRQKRMREGQENDVDKDGKATSKEPMQKKAEQKAKADAAASGDVEMPDVEYKTEAQIEAERATAILEAKKELLALVDPKLAADDGANQTGLYELRGVITHQGASADSGHYTSFVKKQGPKDPVTGKRKEEDGKWWWFNDDKVSEVDSDRIETLSGGGQSHSALILLYRSVPLATLDGDEEEVSKA</sequence>
<evidence type="ECO:0000256" key="1">
    <source>
        <dbReference type="ARBA" id="ARBA00000707"/>
    </source>
</evidence>
<dbReference type="EMBL" id="MU003700">
    <property type="protein sequence ID" value="KAF2810501.1"/>
    <property type="molecule type" value="Genomic_DNA"/>
</dbReference>
<dbReference type="GO" id="GO:0061136">
    <property type="term" value="P:regulation of proteasomal protein catabolic process"/>
    <property type="evidence" value="ECO:0007669"/>
    <property type="project" value="TreeGrafter"/>
</dbReference>
<accession>A0A6A6YP28</accession>
<dbReference type="OrthoDB" id="333239at2759"/>
<dbReference type="InterPro" id="IPR028889">
    <property type="entry name" value="USP"/>
</dbReference>
<dbReference type="SUPFAM" id="SSF54001">
    <property type="entry name" value="Cysteine proteinases"/>
    <property type="match status" value="1"/>
</dbReference>
<gene>
    <name evidence="10 12" type="ORF">BDZ99DRAFT_571071</name>
</gene>
<dbReference type="PROSITE" id="PS50053">
    <property type="entry name" value="UBIQUITIN_2"/>
    <property type="match status" value="1"/>
</dbReference>
<dbReference type="GO" id="GO:0016579">
    <property type="term" value="P:protein deubiquitination"/>
    <property type="evidence" value="ECO:0007669"/>
    <property type="project" value="InterPro"/>
</dbReference>
<keyword evidence="2 6" id="KW-0645">Protease</keyword>
<dbReference type="PROSITE" id="PS00973">
    <property type="entry name" value="USP_2"/>
    <property type="match status" value="1"/>
</dbReference>